<gene>
    <name evidence="1" type="ORF">SAMN05660197_1749</name>
</gene>
<sequence length="228" mass="25921">MSQITIRGAAKSIKIYNVSRLEIEGLDVEDFNLDSKEDVKELFEMVNDFVETAEADSFEPPLTIDGIDPEECAIDIDGKKIYPDELELRNKNIITLLEPLQDANEGDIFYIRSYEGEGAWTLESADEIEDLTKLSIGYVDCSVMFDQYDVLREGYLDVICDTIIPGDTQYNGEKVEVSEFLFRPQQVYGQLYILKKDPIEDLKILQKVDFGGHSLVDADMDVDDFEAN</sequence>
<dbReference type="RefSeq" id="WP_084276242.1">
    <property type="nucleotide sequence ID" value="NZ_AP026671.1"/>
</dbReference>
<keyword evidence="2" id="KW-1185">Reference proteome</keyword>
<dbReference type="EMBL" id="FWWZ01000001">
    <property type="protein sequence ID" value="SMC09923.1"/>
    <property type="molecule type" value="Genomic_DNA"/>
</dbReference>
<dbReference type="Proteomes" id="UP000192602">
    <property type="component" value="Unassembled WGS sequence"/>
</dbReference>
<dbReference type="STRING" id="1069081.SAMN05660197_1749"/>
<evidence type="ECO:0000313" key="1">
    <source>
        <dbReference type="EMBL" id="SMC09923.1"/>
    </source>
</evidence>
<reference evidence="2" key="1">
    <citation type="submission" date="2017-04" db="EMBL/GenBank/DDBJ databases">
        <authorList>
            <person name="Varghese N."/>
            <person name="Submissions S."/>
        </authorList>
    </citation>
    <scope>NUCLEOTIDE SEQUENCE [LARGE SCALE GENOMIC DNA]</scope>
    <source>
        <strain evidence="2">DSM 16512</strain>
    </source>
</reference>
<proteinExistence type="predicted"/>
<protein>
    <submittedName>
        <fullName evidence="1">Uncharacterized protein</fullName>
    </submittedName>
</protein>
<dbReference type="AlphaFoldDB" id="A0A1W1WW10"/>
<accession>A0A1W1WW10</accession>
<evidence type="ECO:0000313" key="2">
    <source>
        <dbReference type="Proteomes" id="UP000192602"/>
    </source>
</evidence>
<dbReference type="OrthoDB" id="5372838at2"/>
<name>A0A1W1WW10_9BACT</name>
<organism evidence="1 2">
    <name type="scientific">Nitratiruptor tergarcus DSM 16512</name>
    <dbReference type="NCBI Taxonomy" id="1069081"/>
    <lineage>
        <taxon>Bacteria</taxon>
        <taxon>Pseudomonadati</taxon>
        <taxon>Campylobacterota</taxon>
        <taxon>Epsilonproteobacteria</taxon>
        <taxon>Nautiliales</taxon>
        <taxon>Nitratiruptoraceae</taxon>
        <taxon>Nitratiruptor</taxon>
    </lineage>
</organism>